<protein>
    <submittedName>
        <fullName evidence="1">Uncharacterized protein</fullName>
    </submittedName>
</protein>
<dbReference type="Proteomes" id="UP001054837">
    <property type="component" value="Unassembled WGS sequence"/>
</dbReference>
<feature type="non-terminal residue" evidence="1">
    <location>
        <position position="1"/>
    </location>
</feature>
<name>A0AAV4Q8A7_9ARAC</name>
<organism evidence="1 2">
    <name type="scientific">Caerostris darwini</name>
    <dbReference type="NCBI Taxonomy" id="1538125"/>
    <lineage>
        <taxon>Eukaryota</taxon>
        <taxon>Metazoa</taxon>
        <taxon>Ecdysozoa</taxon>
        <taxon>Arthropoda</taxon>
        <taxon>Chelicerata</taxon>
        <taxon>Arachnida</taxon>
        <taxon>Araneae</taxon>
        <taxon>Araneomorphae</taxon>
        <taxon>Entelegynae</taxon>
        <taxon>Araneoidea</taxon>
        <taxon>Araneidae</taxon>
        <taxon>Caerostris</taxon>
    </lineage>
</organism>
<reference evidence="1 2" key="1">
    <citation type="submission" date="2021-06" db="EMBL/GenBank/DDBJ databases">
        <title>Caerostris darwini draft genome.</title>
        <authorList>
            <person name="Kono N."/>
            <person name="Arakawa K."/>
        </authorList>
    </citation>
    <scope>NUCLEOTIDE SEQUENCE [LARGE SCALE GENOMIC DNA]</scope>
</reference>
<evidence type="ECO:0000313" key="2">
    <source>
        <dbReference type="Proteomes" id="UP001054837"/>
    </source>
</evidence>
<gene>
    <name evidence="1" type="ORF">CDAR_93441</name>
</gene>
<keyword evidence="2" id="KW-1185">Reference proteome</keyword>
<dbReference type="AlphaFoldDB" id="A0AAV4Q8A7"/>
<comment type="caution">
    <text evidence="1">The sequence shown here is derived from an EMBL/GenBank/DDBJ whole genome shotgun (WGS) entry which is preliminary data.</text>
</comment>
<evidence type="ECO:0000313" key="1">
    <source>
        <dbReference type="EMBL" id="GIY04554.1"/>
    </source>
</evidence>
<dbReference type="EMBL" id="BPLQ01003943">
    <property type="protein sequence ID" value="GIY04554.1"/>
    <property type="molecule type" value="Genomic_DNA"/>
</dbReference>
<accession>A0AAV4Q8A7</accession>
<proteinExistence type="predicted"/>
<sequence>NRTDIKECLHKLGYHFLDPHAHLHCIKKRGNELASTLPIPVSVKNALMDVLRSMATEVFDWYIKHRRFISEGFDVFSSFHWRSDGTIEELKTAQALVQRQDADIGSRFKIACYYLLTVDMQRLMEESPYTCEGLFKSVRQAIMMSLLARRRAYNSSLNSNFWQKSFCCICGKKE</sequence>